<dbReference type="AlphaFoldDB" id="A0A397JLE0"/>
<comment type="caution">
    <text evidence="2">The sequence shown here is derived from an EMBL/GenBank/DDBJ whole genome shotgun (WGS) entry which is preliminary data.</text>
</comment>
<keyword evidence="3" id="KW-1185">Reference proteome</keyword>
<organism evidence="2 3">
    <name type="scientific">Diversispora epigaea</name>
    <dbReference type="NCBI Taxonomy" id="1348612"/>
    <lineage>
        <taxon>Eukaryota</taxon>
        <taxon>Fungi</taxon>
        <taxon>Fungi incertae sedis</taxon>
        <taxon>Mucoromycota</taxon>
        <taxon>Glomeromycotina</taxon>
        <taxon>Glomeromycetes</taxon>
        <taxon>Diversisporales</taxon>
        <taxon>Diversisporaceae</taxon>
        <taxon>Diversispora</taxon>
    </lineage>
</organism>
<evidence type="ECO:0000313" key="2">
    <source>
        <dbReference type="EMBL" id="RHZ85340.1"/>
    </source>
</evidence>
<accession>A0A397JLE0</accession>
<feature type="region of interest" description="Disordered" evidence="1">
    <location>
        <begin position="73"/>
        <end position="95"/>
    </location>
</feature>
<dbReference type="EMBL" id="PQFF01000063">
    <property type="protein sequence ID" value="RHZ85340.1"/>
    <property type="molecule type" value="Genomic_DNA"/>
</dbReference>
<evidence type="ECO:0000256" key="1">
    <source>
        <dbReference type="SAM" id="MobiDB-lite"/>
    </source>
</evidence>
<protein>
    <submittedName>
        <fullName evidence="2">Uncharacterized protein</fullName>
    </submittedName>
</protein>
<dbReference type="Proteomes" id="UP000266861">
    <property type="component" value="Unassembled WGS sequence"/>
</dbReference>
<gene>
    <name evidence="2" type="ORF">Glove_66g181</name>
</gene>
<reference evidence="2 3" key="1">
    <citation type="submission" date="2018-08" db="EMBL/GenBank/DDBJ databases">
        <title>Genome and evolution of the arbuscular mycorrhizal fungus Diversispora epigaea (formerly Glomus versiforme) and its bacterial endosymbionts.</title>
        <authorList>
            <person name="Sun X."/>
            <person name="Fei Z."/>
            <person name="Harrison M."/>
        </authorList>
    </citation>
    <scope>NUCLEOTIDE SEQUENCE [LARGE SCALE GENOMIC DNA]</scope>
    <source>
        <strain evidence="2 3">IT104</strain>
    </source>
</reference>
<proteinExistence type="predicted"/>
<sequence>MVIAKRRNDCVDEAIKQKNEALSEIVEQELSLTYRPDLNQRIIEILKLMLWSRHLKTQQGELFNENQNPVTVRLPASNSTTTSPSATVGTVGTTS</sequence>
<name>A0A397JLE0_9GLOM</name>
<feature type="compositionally biased region" description="Low complexity" evidence="1">
    <location>
        <begin position="75"/>
        <end position="87"/>
    </location>
</feature>
<evidence type="ECO:0000313" key="3">
    <source>
        <dbReference type="Proteomes" id="UP000266861"/>
    </source>
</evidence>